<accession>A0A4R4EEN9</accession>
<dbReference type="Proteomes" id="UP000295418">
    <property type="component" value="Unassembled WGS sequence"/>
</dbReference>
<protein>
    <submittedName>
        <fullName evidence="1">Uncharacterized protein</fullName>
    </submittedName>
</protein>
<sequence>MSKAGALLIFLLFAVFDRSGHNVQIEQQQLFNQLIGEWIIRVEETSAVSAKLPIPFNLSSKN</sequence>
<reference evidence="1 2" key="1">
    <citation type="submission" date="2019-03" db="EMBL/GenBank/DDBJ databases">
        <authorList>
            <person name="Kim M.K.M."/>
        </authorList>
    </citation>
    <scope>NUCLEOTIDE SEQUENCE [LARGE SCALE GENOMIC DNA]</scope>
    <source>
        <strain evidence="1 2">18JY21-1</strain>
    </source>
</reference>
<dbReference type="OrthoDB" id="6191536at2"/>
<name>A0A4R4EEN9_9BACL</name>
<evidence type="ECO:0000313" key="1">
    <source>
        <dbReference type="EMBL" id="TCZ78219.1"/>
    </source>
</evidence>
<dbReference type="EMBL" id="SKFG01000006">
    <property type="protein sequence ID" value="TCZ78219.1"/>
    <property type="molecule type" value="Genomic_DNA"/>
</dbReference>
<dbReference type="AlphaFoldDB" id="A0A4R4EEN9"/>
<proteinExistence type="predicted"/>
<evidence type="ECO:0000313" key="2">
    <source>
        <dbReference type="Proteomes" id="UP000295418"/>
    </source>
</evidence>
<organism evidence="1 2">
    <name type="scientific">Paenibacillus albiflavus</name>
    <dbReference type="NCBI Taxonomy" id="2545760"/>
    <lineage>
        <taxon>Bacteria</taxon>
        <taxon>Bacillati</taxon>
        <taxon>Bacillota</taxon>
        <taxon>Bacilli</taxon>
        <taxon>Bacillales</taxon>
        <taxon>Paenibacillaceae</taxon>
        <taxon>Paenibacillus</taxon>
    </lineage>
</organism>
<gene>
    <name evidence="1" type="ORF">E0485_08840</name>
</gene>
<keyword evidence="2" id="KW-1185">Reference proteome</keyword>
<comment type="caution">
    <text evidence="1">The sequence shown here is derived from an EMBL/GenBank/DDBJ whole genome shotgun (WGS) entry which is preliminary data.</text>
</comment>